<keyword evidence="12 16" id="KW-0445">Lipid transport</keyword>
<evidence type="ECO:0000256" key="15">
    <source>
        <dbReference type="ARBA" id="ARBA00024180"/>
    </source>
</evidence>
<dbReference type="EMBL" id="BLKI01000035">
    <property type="protein sequence ID" value="GFF81949.1"/>
    <property type="molecule type" value="Genomic_DNA"/>
</dbReference>
<dbReference type="PROSITE" id="PS50191">
    <property type="entry name" value="CRAL_TRIO"/>
    <property type="match status" value="1"/>
</dbReference>
<dbReference type="Pfam" id="PF03765">
    <property type="entry name" value="CRAL_TRIO_N"/>
    <property type="match status" value="1"/>
</dbReference>
<proteinExistence type="inferred from homology"/>
<dbReference type="SUPFAM" id="SSF46938">
    <property type="entry name" value="CRAL/TRIO N-terminal domain"/>
    <property type="match status" value="1"/>
</dbReference>
<evidence type="ECO:0000256" key="8">
    <source>
        <dbReference type="ARBA" id="ARBA00022723"/>
    </source>
</evidence>
<evidence type="ECO:0000256" key="4">
    <source>
        <dbReference type="ARBA" id="ARBA00018320"/>
    </source>
</evidence>
<name>A0ABQ1AHF0_ASPLE</name>
<keyword evidence="20" id="KW-1185">Reference proteome</keyword>
<keyword evidence="7" id="KW-0349">Heme</keyword>
<evidence type="ECO:0000313" key="20">
    <source>
        <dbReference type="Proteomes" id="UP000465220"/>
    </source>
</evidence>
<evidence type="ECO:0000256" key="16">
    <source>
        <dbReference type="RuleBase" id="RU367059"/>
    </source>
</evidence>
<keyword evidence="5 16" id="KW-0813">Transport</keyword>
<dbReference type="SMART" id="SM00516">
    <property type="entry name" value="SEC14"/>
    <property type="match status" value="1"/>
</dbReference>
<evidence type="ECO:0000256" key="10">
    <source>
        <dbReference type="ARBA" id="ARBA00022848"/>
    </source>
</evidence>
<comment type="similarity">
    <text evidence="3 16">Belongs to the SFH5 family.</text>
</comment>
<feature type="region of interest" description="Disordered" evidence="17">
    <location>
        <begin position="375"/>
        <end position="427"/>
    </location>
</feature>
<keyword evidence="13 16" id="KW-0472">Membrane</keyword>
<dbReference type="PANTHER" id="PTHR47669">
    <property type="entry name" value="PHOSPHATIDYLINOSITOL TRANSFER PROTEIN SFH5"/>
    <property type="match status" value="1"/>
</dbReference>
<comment type="caution">
    <text evidence="19">The sequence shown here is derived from an EMBL/GenBank/DDBJ whole genome shotgun (WGS) entry which is preliminary data.</text>
</comment>
<dbReference type="SUPFAM" id="SSF52087">
    <property type="entry name" value="CRAL/TRIO domain"/>
    <property type="match status" value="1"/>
</dbReference>
<keyword evidence="8" id="KW-0479">Metal-binding</keyword>
<keyword evidence="6 16" id="KW-0963">Cytoplasm</keyword>
<organism evidence="19 20">
    <name type="scientific">Aspergillus lentulus</name>
    <dbReference type="NCBI Taxonomy" id="293939"/>
    <lineage>
        <taxon>Eukaryota</taxon>
        <taxon>Fungi</taxon>
        <taxon>Dikarya</taxon>
        <taxon>Ascomycota</taxon>
        <taxon>Pezizomycotina</taxon>
        <taxon>Eurotiomycetes</taxon>
        <taxon>Eurotiomycetidae</taxon>
        <taxon>Eurotiales</taxon>
        <taxon>Aspergillaceae</taxon>
        <taxon>Aspergillus</taxon>
        <taxon>Aspergillus subgen. Fumigati</taxon>
    </lineage>
</organism>
<evidence type="ECO:0000256" key="2">
    <source>
        <dbReference type="ARBA" id="ARBA00004406"/>
    </source>
</evidence>
<evidence type="ECO:0000256" key="3">
    <source>
        <dbReference type="ARBA" id="ARBA00006667"/>
    </source>
</evidence>
<comment type="catalytic activity">
    <reaction evidence="14">
        <text>a 1,2-diacyl-sn-glycero-3-phospho-(1D-myo-inositol)(in) = a 1,2-diacyl-sn-glycero-3-phospho-(1D-myo-inositol)(out)</text>
        <dbReference type="Rhea" id="RHEA:38691"/>
        <dbReference type="ChEBI" id="CHEBI:57880"/>
    </reaction>
    <physiologicalReaction direction="left-to-right" evidence="14">
        <dbReference type="Rhea" id="RHEA:38692"/>
    </physiologicalReaction>
</comment>
<evidence type="ECO:0000256" key="9">
    <source>
        <dbReference type="ARBA" id="ARBA00022824"/>
    </source>
</evidence>
<evidence type="ECO:0000313" key="19">
    <source>
        <dbReference type="EMBL" id="GFF81949.1"/>
    </source>
</evidence>
<dbReference type="Pfam" id="PF00650">
    <property type="entry name" value="CRAL_TRIO"/>
    <property type="match status" value="1"/>
</dbReference>
<evidence type="ECO:0000256" key="14">
    <source>
        <dbReference type="ARBA" id="ARBA00024146"/>
    </source>
</evidence>
<comment type="cofactor">
    <cofactor evidence="1">
        <name>heme b</name>
        <dbReference type="ChEBI" id="CHEBI:60344"/>
    </cofactor>
</comment>
<sequence>MAEQQPEKTTAPAADAADSQPTAVTNTDTPKETTETAEPQPEDKTETTTAQPAVETTATETTAAETTTAETPAEANKAPAEVQQPPQAEEEKPVAEQPEQPAYLAKNPALAQFFERLPAIISSSGHAEMWGVALKDSNDAPTVNVLIKFLRANEGNVKLAEEQLTKALKWRKEMNPSALAESTSYNATKFGGLGYLTVYKEANGAETVVTWNIYGGVKDINTTFGDMDEFVKWRVALMELAVKELKMAEATSVINYDGEDPYQMIQVHDYLNVSFLRLNPAIKAATKKTIEVFTTAYPELLREKFFVNVPAIMGWMFAAMKVFLSKNTTRKFHPISNGANLAREFPSLKDQFPKVYGGSAPALQEGARTVNLVQDEPAPAALEQSKEQAKEDKDEAAQEESKAESAPEQPKADPVVTAKEAPAADTK</sequence>
<evidence type="ECO:0000256" key="12">
    <source>
        <dbReference type="ARBA" id="ARBA00023055"/>
    </source>
</evidence>
<feature type="compositionally biased region" description="Basic and acidic residues" evidence="17">
    <location>
        <begin position="384"/>
        <end position="405"/>
    </location>
</feature>
<keyword evidence="9 16" id="KW-0256">Endoplasmic reticulum</keyword>
<keyword evidence="11" id="KW-0408">Iron</keyword>
<dbReference type="Gene3D" id="3.40.525.10">
    <property type="entry name" value="CRAL-TRIO lipid binding domain"/>
    <property type="match status" value="1"/>
</dbReference>
<dbReference type="PANTHER" id="PTHR47669:SF1">
    <property type="entry name" value="PHOSPHATIDYLINOSITOL TRANSFER PROTEIN SFH5"/>
    <property type="match status" value="1"/>
</dbReference>
<feature type="region of interest" description="Disordered" evidence="17">
    <location>
        <begin position="1"/>
        <end position="98"/>
    </location>
</feature>
<dbReference type="Proteomes" id="UP000465220">
    <property type="component" value="Unassembled WGS sequence"/>
</dbReference>
<comment type="subcellular location">
    <subcellularLocation>
        <location evidence="16">Cytoplasm</location>
    </subcellularLocation>
    <subcellularLocation>
        <location evidence="2 16">Endoplasmic reticulum membrane</location>
        <topology evidence="2 16">Peripheral membrane protein</topology>
    </subcellularLocation>
    <subcellularLocation>
        <location evidence="16">Microsome membrane</location>
        <topology evidence="16">Peripheral membrane protein</topology>
    </subcellularLocation>
</comment>
<evidence type="ECO:0000256" key="6">
    <source>
        <dbReference type="ARBA" id="ARBA00022490"/>
    </source>
</evidence>
<protein>
    <recommendedName>
        <fullName evidence="4 16">Phosphatidylinositol transfer protein SFH5</fullName>
        <shortName evidence="16">PITP SFH5</shortName>
    </recommendedName>
</protein>
<dbReference type="InterPro" id="IPR036273">
    <property type="entry name" value="CRAL/TRIO_N_dom_sf"/>
</dbReference>
<dbReference type="InterPro" id="IPR036865">
    <property type="entry name" value="CRAL-TRIO_dom_sf"/>
</dbReference>
<evidence type="ECO:0000256" key="13">
    <source>
        <dbReference type="ARBA" id="ARBA00023136"/>
    </source>
</evidence>
<comment type="function">
    <text evidence="15">Non-classical phosphatidylinositol (PtdIns) transfer protein (PITP), which exhibits PtdIns-binding/transfer activity in the absence of detectable PtdCho-binding/transfer activity. Regulates PtdIns(4,5)P2 homeostasis at the plasma membrane. Heme-binding protein that may play a role in organic oxidant-induced stress responses.</text>
</comment>
<accession>A0ABQ1AHF0</accession>
<evidence type="ECO:0000256" key="7">
    <source>
        <dbReference type="ARBA" id="ARBA00022617"/>
    </source>
</evidence>
<gene>
    <name evidence="19" type="ORF">IFM60648_06192</name>
</gene>
<evidence type="ECO:0000256" key="5">
    <source>
        <dbReference type="ARBA" id="ARBA00022448"/>
    </source>
</evidence>
<feature type="domain" description="CRAL-TRIO" evidence="18">
    <location>
        <begin position="228"/>
        <end position="364"/>
    </location>
</feature>
<reference evidence="19 20" key="1">
    <citation type="submission" date="2020-01" db="EMBL/GenBank/DDBJ databases">
        <title>Draft genome sequence of Aspergillus lentulus IFM 60648.</title>
        <authorList>
            <person name="Takahashi H."/>
            <person name="Yaguchi T."/>
        </authorList>
    </citation>
    <scope>NUCLEOTIDE SEQUENCE [LARGE SCALE GENOMIC DNA]</scope>
    <source>
        <strain evidence="19 20">IFM 60648</strain>
    </source>
</reference>
<dbReference type="InterPro" id="IPR001251">
    <property type="entry name" value="CRAL-TRIO_dom"/>
</dbReference>
<evidence type="ECO:0000256" key="1">
    <source>
        <dbReference type="ARBA" id="ARBA00001970"/>
    </source>
</evidence>
<evidence type="ECO:0000256" key="11">
    <source>
        <dbReference type="ARBA" id="ARBA00023004"/>
    </source>
</evidence>
<evidence type="ECO:0000256" key="17">
    <source>
        <dbReference type="SAM" id="MobiDB-lite"/>
    </source>
</evidence>
<dbReference type="InterPro" id="IPR011074">
    <property type="entry name" value="CRAL/TRIO_N_dom"/>
</dbReference>
<dbReference type="CDD" id="cd00170">
    <property type="entry name" value="SEC14"/>
    <property type="match status" value="1"/>
</dbReference>
<dbReference type="InterPro" id="IPR042938">
    <property type="entry name" value="Sfh5"/>
</dbReference>
<feature type="compositionally biased region" description="Low complexity" evidence="17">
    <location>
        <begin position="47"/>
        <end position="87"/>
    </location>
</feature>
<evidence type="ECO:0000259" key="18">
    <source>
        <dbReference type="PROSITE" id="PS50191"/>
    </source>
</evidence>
<keyword evidence="10 16" id="KW-0492">Microsome</keyword>